<keyword evidence="2" id="KW-0560">Oxidoreductase</keyword>
<dbReference type="InterPro" id="IPR036856">
    <property type="entry name" value="Ald_Oxase/Xan_DH_a/b_sf"/>
</dbReference>
<dbReference type="STRING" id="1189325.SAMN04488119_107118"/>
<evidence type="ECO:0000256" key="3">
    <source>
        <dbReference type="ARBA" id="ARBA00053029"/>
    </source>
</evidence>
<dbReference type="SUPFAM" id="SSF56003">
    <property type="entry name" value="Molybdenum cofactor-binding domain"/>
    <property type="match status" value="1"/>
</dbReference>
<evidence type="ECO:0000313" key="5">
    <source>
        <dbReference type="EMBL" id="SHN71234.1"/>
    </source>
</evidence>
<name>A0A1M7TKH6_9RHOB</name>
<reference evidence="5 6" key="1">
    <citation type="submission" date="2016-12" db="EMBL/GenBank/DDBJ databases">
        <authorList>
            <person name="Song W.-J."/>
            <person name="Kurnit D.M."/>
        </authorList>
    </citation>
    <scope>NUCLEOTIDE SEQUENCE [LARGE SCALE GENOMIC DNA]</scope>
    <source>
        <strain evidence="5 6">CGMCC 1.10808</strain>
    </source>
</reference>
<dbReference type="Proteomes" id="UP000184066">
    <property type="component" value="Unassembled WGS sequence"/>
</dbReference>
<dbReference type="InterPro" id="IPR000674">
    <property type="entry name" value="Ald_Oxase/Xan_DH_a/b"/>
</dbReference>
<gene>
    <name evidence="5" type="ORF">SAMN05216200_107117</name>
</gene>
<dbReference type="InterPro" id="IPR037165">
    <property type="entry name" value="AldOxase/xan_DH_Mopterin-bd_sf"/>
</dbReference>
<dbReference type="AlphaFoldDB" id="A0A1M7TKH6"/>
<dbReference type="EMBL" id="FRDL01000007">
    <property type="protein sequence ID" value="SHN71234.1"/>
    <property type="molecule type" value="Genomic_DNA"/>
</dbReference>
<dbReference type="Pfam" id="PF20256">
    <property type="entry name" value="MoCoBD_2"/>
    <property type="match status" value="1"/>
</dbReference>
<dbReference type="Gene3D" id="3.90.1170.50">
    <property type="entry name" value="Aldehyde oxidase/xanthine dehydrogenase, a/b hammerhead"/>
    <property type="match status" value="1"/>
</dbReference>
<dbReference type="InterPro" id="IPR046867">
    <property type="entry name" value="AldOxase/xan_DH_MoCoBD2"/>
</dbReference>
<dbReference type="GO" id="GO:0016491">
    <property type="term" value="F:oxidoreductase activity"/>
    <property type="evidence" value="ECO:0007669"/>
    <property type="project" value="UniProtKB-KW"/>
</dbReference>
<dbReference type="FunFam" id="3.30.365.10:FF:000001">
    <property type="entry name" value="Xanthine dehydrogenase oxidase"/>
    <property type="match status" value="1"/>
</dbReference>
<feature type="domain" description="Aldehyde oxidase/xanthine dehydrogenase a/b hammerhead" evidence="4">
    <location>
        <begin position="19"/>
        <end position="138"/>
    </location>
</feature>
<dbReference type="PANTHER" id="PTHR11908">
    <property type="entry name" value="XANTHINE DEHYDROGENASE"/>
    <property type="match status" value="1"/>
</dbReference>
<comment type="cofactor">
    <cofactor evidence="3">
        <name>Mo-molybdopterin cytosine dinucleotide</name>
        <dbReference type="ChEBI" id="CHEBI:71308"/>
    </cofactor>
</comment>
<dbReference type="GO" id="GO:0005506">
    <property type="term" value="F:iron ion binding"/>
    <property type="evidence" value="ECO:0007669"/>
    <property type="project" value="InterPro"/>
</dbReference>
<dbReference type="Pfam" id="PF01315">
    <property type="entry name" value="Ald_Xan_dh_C"/>
    <property type="match status" value="1"/>
</dbReference>
<keyword evidence="1" id="KW-0500">Molybdenum</keyword>
<sequence length="764" mass="81068">MKFGIGQPVRRKEDDRLLRGKGRFVDDLSLPGQVFAHVARSPVAHGRLSALDLSAARAAPGVLLVWSWADVAGRLAPIANQFPLKQADGSDVPPVVMPHLADGVTRYVGQPVAFVVARTRAQARDAAELIEMAFDDLPVVVDPEAALAPDAPQLHDCAPGNLAYRWTIGDEAAVEAAFARAARTVRTRVTNQRIIVNAMEPRATLARWDAEAERWEVWAATQGVHALRAKLSAQLMVPPEKIRVRTPDVGGGFGMKLQAHPEDALVALAARELGRPVKWTADRSESFLADVQGRDLTTEAEGAFDENGRILAMRCRSISNLGAYLSSVGVGVHTVFSAPLTGGMYDLPCFHHEVRGVLTNTTPTDAYRGAGRPEAIHVTEAVIEAGARAFGMDPAEFRRINLIKAEQVPYRSHGGFEFDSLDPEAALKLALEASDQAGFPARREAARARGRLLGRGVIYYFERTGGAPIERATLELDPEGVVRAAVGTQSNGQGHETAWAQIIHEKLGVPLDAIQLLEGDSDLLPAGGGTGGSRSLIMAGRVFLKAADEVIEKALAAASELLEAAPADIEFRPDEGGLFRIKGTDRTVTLFDAARELGGILGAGAVDDSIATFPNGCHAAEVEIDPETGAVAVTRYVAADDFGTVINPLIVEGQVHGGVAQGLGQALGERAAYDPETGQPLAGSFMDYWMPRAADLPPFEVLMSPTMARTNPLGAKGCGEAGSVGAVPAAALAVQDALRAAGAEPIEPPYTPCRVWEALQAARP</sequence>
<dbReference type="RefSeq" id="WP_072747741.1">
    <property type="nucleotide sequence ID" value="NZ_FOHL01000007.1"/>
</dbReference>
<dbReference type="Gene3D" id="3.30.365.10">
    <property type="entry name" value="Aldehyde oxidase/xanthine dehydrogenase, molybdopterin binding domain"/>
    <property type="match status" value="4"/>
</dbReference>
<dbReference type="InterPro" id="IPR016208">
    <property type="entry name" value="Ald_Oxase/xanthine_DH-like"/>
</dbReference>
<dbReference type="PANTHER" id="PTHR11908:SF132">
    <property type="entry name" value="ALDEHYDE OXIDASE 1-RELATED"/>
    <property type="match status" value="1"/>
</dbReference>
<evidence type="ECO:0000256" key="2">
    <source>
        <dbReference type="ARBA" id="ARBA00023002"/>
    </source>
</evidence>
<protein>
    <submittedName>
        <fullName evidence="5">Carbon-monoxide dehydrogenase large subunit</fullName>
    </submittedName>
</protein>
<accession>A0A1M7TKH6</accession>
<evidence type="ECO:0000256" key="1">
    <source>
        <dbReference type="ARBA" id="ARBA00022505"/>
    </source>
</evidence>
<dbReference type="Pfam" id="PF02738">
    <property type="entry name" value="MoCoBD_1"/>
    <property type="match status" value="1"/>
</dbReference>
<dbReference type="SUPFAM" id="SSF54665">
    <property type="entry name" value="CO dehydrogenase molybdoprotein N-domain-like"/>
    <property type="match status" value="1"/>
</dbReference>
<keyword evidence="6" id="KW-1185">Reference proteome</keyword>
<evidence type="ECO:0000259" key="4">
    <source>
        <dbReference type="SMART" id="SM01008"/>
    </source>
</evidence>
<dbReference type="SMART" id="SM01008">
    <property type="entry name" value="Ald_Xan_dh_C"/>
    <property type="match status" value="1"/>
</dbReference>
<dbReference type="InterPro" id="IPR008274">
    <property type="entry name" value="AldOxase/xan_DH_MoCoBD1"/>
</dbReference>
<proteinExistence type="predicted"/>
<dbReference type="OrthoDB" id="8428274at2"/>
<evidence type="ECO:0000313" key="6">
    <source>
        <dbReference type="Proteomes" id="UP000184066"/>
    </source>
</evidence>
<organism evidence="5 6">
    <name type="scientific">Oceanicella actignis</name>
    <dbReference type="NCBI Taxonomy" id="1189325"/>
    <lineage>
        <taxon>Bacteria</taxon>
        <taxon>Pseudomonadati</taxon>
        <taxon>Pseudomonadota</taxon>
        <taxon>Alphaproteobacteria</taxon>
        <taxon>Rhodobacterales</taxon>
        <taxon>Paracoccaceae</taxon>
        <taxon>Oceanicella</taxon>
    </lineage>
</organism>